<dbReference type="GO" id="GO:0003677">
    <property type="term" value="F:DNA binding"/>
    <property type="evidence" value="ECO:0007669"/>
    <property type="project" value="UniProtKB-KW"/>
</dbReference>
<keyword evidence="9" id="KW-1185">Reference proteome</keyword>
<feature type="domain" description="HTH luxR-type" evidence="6">
    <location>
        <begin position="147"/>
        <end position="212"/>
    </location>
</feature>
<dbReference type="GO" id="GO:0006355">
    <property type="term" value="P:regulation of DNA-templated transcription"/>
    <property type="evidence" value="ECO:0007669"/>
    <property type="project" value="InterPro"/>
</dbReference>
<evidence type="ECO:0000313" key="9">
    <source>
        <dbReference type="Proteomes" id="UP000199632"/>
    </source>
</evidence>
<evidence type="ECO:0000256" key="3">
    <source>
        <dbReference type="ARBA" id="ARBA00023125"/>
    </source>
</evidence>
<dbReference type="SMART" id="SM00448">
    <property type="entry name" value="REC"/>
    <property type="match status" value="1"/>
</dbReference>
<dbReference type="Pfam" id="PF00072">
    <property type="entry name" value="Response_reg"/>
    <property type="match status" value="1"/>
</dbReference>
<gene>
    <name evidence="8" type="ORF">SAMN05421684_7792</name>
</gene>
<keyword evidence="2" id="KW-0805">Transcription regulation</keyword>
<dbReference type="PROSITE" id="PS50043">
    <property type="entry name" value="HTH_LUXR_2"/>
    <property type="match status" value="1"/>
</dbReference>
<dbReference type="InterPro" id="IPR001789">
    <property type="entry name" value="Sig_transdc_resp-reg_receiver"/>
</dbReference>
<dbReference type="PRINTS" id="PR00038">
    <property type="entry name" value="HTHLUXR"/>
</dbReference>
<evidence type="ECO:0000256" key="4">
    <source>
        <dbReference type="ARBA" id="ARBA00023163"/>
    </source>
</evidence>
<accession>A0A1H3UQB4</accession>
<dbReference type="InterPro" id="IPR039420">
    <property type="entry name" value="WalR-like"/>
</dbReference>
<dbReference type="SUPFAM" id="SSF46894">
    <property type="entry name" value="C-terminal effector domain of the bipartite response regulators"/>
    <property type="match status" value="1"/>
</dbReference>
<dbReference type="RefSeq" id="WP_090804100.1">
    <property type="nucleotide sequence ID" value="NZ_BOND01000029.1"/>
</dbReference>
<dbReference type="AlphaFoldDB" id="A0A1H3UQB4"/>
<dbReference type="Proteomes" id="UP000199632">
    <property type="component" value="Unassembled WGS sequence"/>
</dbReference>
<dbReference type="SMART" id="SM00421">
    <property type="entry name" value="HTH_LUXR"/>
    <property type="match status" value="1"/>
</dbReference>
<feature type="domain" description="Response regulatory" evidence="7">
    <location>
        <begin position="5"/>
        <end position="121"/>
    </location>
</feature>
<evidence type="ECO:0000313" key="8">
    <source>
        <dbReference type="EMBL" id="SDZ64603.1"/>
    </source>
</evidence>
<evidence type="ECO:0000256" key="2">
    <source>
        <dbReference type="ARBA" id="ARBA00023015"/>
    </source>
</evidence>
<organism evidence="8 9">
    <name type="scientific">Asanoa ishikariensis</name>
    <dbReference type="NCBI Taxonomy" id="137265"/>
    <lineage>
        <taxon>Bacteria</taxon>
        <taxon>Bacillati</taxon>
        <taxon>Actinomycetota</taxon>
        <taxon>Actinomycetes</taxon>
        <taxon>Micromonosporales</taxon>
        <taxon>Micromonosporaceae</taxon>
        <taxon>Asanoa</taxon>
    </lineage>
</organism>
<dbReference type="GO" id="GO:0000160">
    <property type="term" value="P:phosphorelay signal transduction system"/>
    <property type="evidence" value="ECO:0007669"/>
    <property type="project" value="InterPro"/>
</dbReference>
<dbReference type="PANTHER" id="PTHR43214">
    <property type="entry name" value="TWO-COMPONENT RESPONSE REGULATOR"/>
    <property type="match status" value="1"/>
</dbReference>
<dbReference type="OrthoDB" id="9808843at2"/>
<protein>
    <submittedName>
        <fullName evidence="8">Two component transcriptional regulator, LuxR family</fullName>
    </submittedName>
</protein>
<dbReference type="InterPro" id="IPR058245">
    <property type="entry name" value="NreC/VraR/RcsB-like_REC"/>
</dbReference>
<evidence type="ECO:0000259" key="7">
    <source>
        <dbReference type="PROSITE" id="PS50110"/>
    </source>
</evidence>
<keyword evidence="1 5" id="KW-0597">Phosphoprotein</keyword>
<proteinExistence type="predicted"/>
<dbReference type="STRING" id="137265.SAMN05421684_7792"/>
<dbReference type="InterPro" id="IPR011006">
    <property type="entry name" value="CheY-like_superfamily"/>
</dbReference>
<keyword evidence="3" id="KW-0238">DNA-binding</keyword>
<keyword evidence="4" id="KW-0804">Transcription</keyword>
<reference evidence="9" key="1">
    <citation type="submission" date="2016-10" db="EMBL/GenBank/DDBJ databases">
        <authorList>
            <person name="Varghese N."/>
            <person name="Submissions S."/>
        </authorList>
    </citation>
    <scope>NUCLEOTIDE SEQUENCE [LARGE SCALE GENOMIC DNA]</scope>
    <source>
        <strain evidence="9">DSM 44718</strain>
    </source>
</reference>
<dbReference type="CDD" id="cd17535">
    <property type="entry name" value="REC_NarL-like"/>
    <property type="match status" value="1"/>
</dbReference>
<dbReference type="InterPro" id="IPR016032">
    <property type="entry name" value="Sig_transdc_resp-reg_C-effctor"/>
</dbReference>
<dbReference type="PANTHER" id="PTHR43214:SF24">
    <property type="entry name" value="TRANSCRIPTIONAL REGULATORY PROTEIN NARL-RELATED"/>
    <property type="match status" value="1"/>
</dbReference>
<dbReference type="Pfam" id="PF00196">
    <property type="entry name" value="GerE"/>
    <property type="match status" value="1"/>
</dbReference>
<evidence type="ECO:0000256" key="1">
    <source>
        <dbReference type="ARBA" id="ARBA00022553"/>
    </source>
</evidence>
<dbReference type="Gene3D" id="3.40.50.2300">
    <property type="match status" value="1"/>
</dbReference>
<name>A0A1H3UQB4_9ACTN</name>
<sequence length="218" mass="22973">MDLIRILLADDHPVFRYGIRAVLTSDPRSDLVGEAGTGDEAVAKALDLAPDVVLMDLTMPGLNGVEATRRIMAARPRTNVLVVTMFDDSASVLAAVRAGARGYLVKGADRDEVLRAVHAAAAGEAIFSPAAAQHLAAHLTAPAATPARPSFHGLTGREHEILVLMASGLTNTAIAERFRLSPKTVRNYVSTIIAKLDAATRAEAIARARAAGIAEPQR</sequence>
<dbReference type="PROSITE" id="PS50110">
    <property type="entry name" value="RESPONSE_REGULATORY"/>
    <property type="match status" value="1"/>
</dbReference>
<dbReference type="InterPro" id="IPR000792">
    <property type="entry name" value="Tscrpt_reg_LuxR_C"/>
</dbReference>
<evidence type="ECO:0000256" key="5">
    <source>
        <dbReference type="PROSITE-ProRule" id="PRU00169"/>
    </source>
</evidence>
<evidence type="ECO:0000259" key="6">
    <source>
        <dbReference type="PROSITE" id="PS50043"/>
    </source>
</evidence>
<dbReference type="EMBL" id="FNQB01000005">
    <property type="protein sequence ID" value="SDZ64603.1"/>
    <property type="molecule type" value="Genomic_DNA"/>
</dbReference>
<dbReference type="CDD" id="cd06170">
    <property type="entry name" value="LuxR_C_like"/>
    <property type="match status" value="1"/>
</dbReference>
<feature type="modified residue" description="4-aspartylphosphate" evidence="5">
    <location>
        <position position="56"/>
    </location>
</feature>
<dbReference type="SUPFAM" id="SSF52172">
    <property type="entry name" value="CheY-like"/>
    <property type="match status" value="1"/>
</dbReference>